<dbReference type="Proteomes" id="UP000515129">
    <property type="component" value="Unplaced"/>
</dbReference>
<evidence type="ECO:0000256" key="3">
    <source>
        <dbReference type="ARBA" id="ARBA00022722"/>
    </source>
</evidence>
<feature type="non-terminal residue" evidence="9">
    <location>
        <position position="1"/>
    </location>
</feature>
<dbReference type="RefSeq" id="XP_026102421.1">
    <property type="nucleotide sequence ID" value="XM_026246636.1"/>
</dbReference>
<proteinExistence type="predicted"/>
<gene>
    <name evidence="9" type="primary">LOC113073889</name>
</gene>
<keyword evidence="3" id="KW-0540">Nuclease</keyword>
<evidence type="ECO:0000313" key="8">
    <source>
        <dbReference type="Proteomes" id="UP000515129"/>
    </source>
</evidence>
<evidence type="ECO:0000256" key="1">
    <source>
        <dbReference type="ARBA" id="ARBA00022679"/>
    </source>
</evidence>
<keyword evidence="2" id="KW-0548">Nucleotidyltransferase</keyword>
<dbReference type="OrthoDB" id="7756796at2759"/>
<dbReference type="PANTHER" id="PTHR33050:SF7">
    <property type="entry name" value="RIBONUCLEASE H"/>
    <property type="match status" value="1"/>
</dbReference>
<evidence type="ECO:0000313" key="9">
    <source>
        <dbReference type="RefSeq" id="XP_026102421.1"/>
    </source>
</evidence>
<evidence type="ECO:0000256" key="2">
    <source>
        <dbReference type="ARBA" id="ARBA00022695"/>
    </source>
</evidence>
<dbReference type="GeneID" id="113073889"/>
<dbReference type="InterPro" id="IPR052055">
    <property type="entry name" value="Hepadnavirus_pol/RT"/>
</dbReference>
<evidence type="ECO:0000259" key="7">
    <source>
        <dbReference type="Pfam" id="PF17917"/>
    </source>
</evidence>
<dbReference type="InterPro" id="IPR043502">
    <property type="entry name" value="DNA/RNA_pol_sf"/>
</dbReference>
<keyword evidence="8" id="KW-1185">Reference proteome</keyword>
<dbReference type="Pfam" id="PF17917">
    <property type="entry name" value="RT_RNaseH"/>
    <property type="match status" value="1"/>
</dbReference>
<evidence type="ECO:0000256" key="5">
    <source>
        <dbReference type="ARBA" id="ARBA00022801"/>
    </source>
</evidence>
<dbReference type="KEGG" id="caua:113073889"/>
<keyword evidence="1" id="KW-0808">Transferase</keyword>
<dbReference type="PANTHER" id="PTHR33050">
    <property type="entry name" value="REVERSE TRANSCRIPTASE DOMAIN-CONTAINING PROTEIN"/>
    <property type="match status" value="1"/>
</dbReference>
<keyword evidence="6" id="KW-0695">RNA-directed DNA polymerase</keyword>
<keyword evidence="5" id="KW-0378">Hydrolase</keyword>
<accession>A0A6P6N252</accession>
<evidence type="ECO:0000256" key="4">
    <source>
        <dbReference type="ARBA" id="ARBA00022759"/>
    </source>
</evidence>
<dbReference type="GO" id="GO:0016787">
    <property type="term" value="F:hydrolase activity"/>
    <property type="evidence" value="ECO:0007669"/>
    <property type="project" value="UniProtKB-KW"/>
</dbReference>
<feature type="domain" description="Reverse transcriptase RNase H-like" evidence="7">
    <location>
        <begin position="70"/>
        <end position="155"/>
    </location>
</feature>
<dbReference type="InterPro" id="IPR041373">
    <property type="entry name" value="RT_RNaseH"/>
</dbReference>
<organism evidence="8 9">
    <name type="scientific">Carassius auratus</name>
    <name type="common">Goldfish</name>
    <dbReference type="NCBI Taxonomy" id="7957"/>
    <lineage>
        <taxon>Eukaryota</taxon>
        <taxon>Metazoa</taxon>
        <taxon>Chordata</taxon>
        <taxon>Craniata</taxon>
        <taxon>Vertebrata</taxon>
        <taxon>Euteleostomi</taxon>
        <taxon>Actinopterygii</taxon>
        <taxon>Neopterygii</taxon>
        <taxon>Teleostei</taxon>
        <taxon>Ostariophysi</taxon>
        <taxon>Cypriniformes</taxon>
        <taxon>Cyprinidae</taxon>
        <taxon>Cyprininae</taxon>
        <taxon>Carassius</taxon>
    </lineage>
</organism>
<keyword evidence="4" id="KW-0255">Endonuclease</keyword>
<dbReference type="InterPro" id="IPR036397">
    <property type="entry name" value="RNaseH_sf"/>
</dbReference>
<protein>
    <submittedName>
        <fullName evidence="9">Uncharacterized protein LOC113073889</fullName>
    </submittedName>
</protein>
<dbReference type="GO" id="GO:0003676">
    <property type="term" value="F:nucleic acid binding"/>
    <property type="evidence" value="ECO:0007669"/>
    <property type="project" value="InterPro"/>
</dbReference>
<dbReference type="GO" id="GO:0004519">
    <property type="term" value="F:endonuclease activity"/>
    <property type="evidence" value="ECO:0007669"/>
    <property type="project" value="UniProtKB-KW"/>
</dbReference>
<dbReference type="Gene3D" id="3.30.420.10">
    <property type="entry name" value="Ribonuclease H-like superfamily/Ribonuclease H"/>
    <property type="match status" value="1"/>
</dbReference>
<dbReference type="AlphaFoldDB" id="A0A6P6N252"/>
<evidence type="ECO:0000256" key="6">
    <source>
        <dbReference type="ARBA" id="ARBA00022918"/>
    </source>
</evidence>
<name>A0A6P6N252_CARAU</name>
<dbReference type="CDD" id="cd09275">
    <property type="entry name" value="RNase_HI_RT_DIRS1"/>
    <property type="match status" value="1"/>
</dbReference>
<feature type="non-terminal residue" evidence="9">
    <location>
        <position position="425"/>
    </location>
</feature>
<dbReference type="SUPFAM" id="SSF56672">
    <property type="entry name" value="DNA/RNA polymerases"/>
    <property type="match status" value="1"/>
</dbReference>
<dbReference type="GO" id="GO:0003964">
    <property type="term" value="F:RNA-directed DNA polymerase activity"/>
    <property type="evidence" value="ECO:0007669"/>
    <property type="project" value="UniProtKB-KW"/>
</dbReference>
<sequence length="425" mass="48192">LGLMAAASNVIPLGLLYMRPLQWWLKTKQFSPRGNPLRMIKVTRRCLRALDMWRKPWFLSQGPVLGAPCRRVMLATDASLTGWGAVMSGHPARGLWSGRHLTWHINCLEMLAVYRALTFFLPDLRGHHVLVRTDNTAVVSYINHQGGLRSRRLNKLAYQILVWAQDKFLSLRAVHIPGHMNMGADILSRQGPRPGEWRLHTEVVKQIWRVFGQAQVDLFATRVTSHCPLWFSLTHPAPLGLDAMVQTWPRLRLYAFPPIALLPGVLERVRRDGVRLLLVAPFWPGRVWFSDLISLLDGSPWEIPVRRDLLSQAEGTIVHPRPELWKLWVWPLRGPPFKPIEEISDRLLSIKTVFLLAISSLKRVGDLQALSVAPSYIDFAPGLAKAFLYPRAGYVPKVPSSTPRPVVLQAFSPPPFGEPDQKKLN</sequence>
<reference evidence="9" key="1">
    <citation type="submission" date="2025-08" db="UniProtKB">
        <authorList>
            <consortium name="RefSeq"/>
        </authorList>
    </citation>
    <scope>IDENTIFICATION</scope>
    <source>
        <strain evidence="9">Wakin</strain>
        <tissue evidence="9">Muscle</tissue>
    </source>
</reference>